<evidence type="ECO:0000313" key="2">
    <source>
        <dbReference type="Proteomes" id="UP000231791"/>
    </source>
</evidence>
<sequence length="201" mass="21522">MGERETWMTEEFGASHAGAVEVLLADGTVPAPAYFDSGSATAGHRVSQWSVYDGRPRVPRAAALRAVCSCGWKGPEQKLDWEVIGQQDLAEAGDGQADACERAWDVHTATVETSTIPLPDTITMLLEQLEEEIDKLAKTSPIAAVRAARRMEIAAGRVGYWAARSTLHDLTPGQAGAALGLTESAARSELARLGRYNPYIG</sequence>
<protein>
    <submittedName>
        <fullName evidence="1">Uncharacterized protein</fullName>
    </submittedName>
</protein>
<dbReference type="KEGG" id="slx:SLAV_01730"/>
<organism evidence="1 2">
    <name type="scientific">Streptomyces lavendulae subsp. lavendulae</name>
    <dbReference type="NCBI Taxonomy" id="58340"/>
    <lineage>
        <taxon>Bacteria</taxon>
        <taxon>Bacillati</taxon>
        <taxon>Actinomycetota</taxon>
        <taxon>Actinomycetes</taxon>
        <taxon>Kitasatosporales</taxon>
        <taxon>Streptomycetaceae</taxon>
        <taxon>Streptomyces</taxon>
    </lineage>
</organism>
<proteinExistence type="predicted"/>
<accession>A0A2K8P6A4</accession>
<keyword evidence="2" id="KW-1185">Reference proteome</keyword>
<dbReference type="Proteomes" id="UP000231791">
    <property type="component" value="Chromosome"/>
</dbReference>
<reference evidence="1 2" key="1">
    <citation type="submission" date="2017-11" db="EMBL/GenBank/DDBJ databases">
        <title>Complete genome sequence of Streptomyces lavendulae subsp. lavendulae CCM 3239 (formerly 'Streptomyces aureofaciens CCM 3239'), the producer of the angucycline-type antibiotic auricin.</title>
        <authorList>
            <person name="Busche T."/>
            <person name="Novakova R."/>
            <person name="Al'Dilaimi A."/>
            <person name="Homerova D."/>
            <person name="Feckova L."/>
            <person name="Rezuchova B."/>
            <person name="Mingyar E."/>
            <person name="Csolleiova D."/>
            <person name="Bekeova C."/>
            <person name="Winkler A."/>
            <person name="Sevcikova B."/>
            <person name="Kalinowski J."/>
            <person name="Kormanec J."/>
            <person name="Ruckert C."/>
        </authorList>
    </citation>
    <scope>NUCLEOTIDE SEQUENCE [LARGE SCALE GENOMIC DNA]</scope>
    <source>
        <strain evidence="1 2">CCM 3239</strain>
    </source>
</reference>
<name>A0A2K8P6A4_STRLA</name>
<gene>
    <name evidence="1" type="ORF">SLAV_01730</name>
</gene>
<dbReference type="AlphaFoldDB" id="A0A2K8P6A4"/>
<evidence type="ECO:0000313" key="1">
    <source>
        <dbReference type="EMBL" id="ATZ22271.1"/>
    </source>
</evidence>
<dbReference type="EMBL" id="CP024985">
    <property type="protein sequence ID" value="ATZ22271.1"/>
    <property type="molecule type" value="Genomic_DNA"/>
</dbReference>